<proteinExistence type="predicted"/>
<organism evidence="1 2">
    <name type="scientific">Rattus norvegicus</name>
    <name type="common">Rat</name>
    <dbReference type="NCBI Taxonomy" id="10116"/>
    <lineage>
        <taxon>Eukaryota</taxon>
        <taxon>Metazoa</taxon>
        <taxon>Chordata</taxon>
        <taxon>Craniata</taxon>
        <taxon>Vertebrata</taxon>
        <taxon>Euteleostomi</taxon>
        <taxon>Mammalia</taxon>
        <taxon>Eutheria</taxon>
        <taxon>Euarchontoglires</taxon>
        <taxon>Glires</taxon>
        <taxon>Rodentia</taxon>
        <taxon>Myomorpha</taxon>
        <taxon>Muroidea</taxon>
        <taxon>Muridae</taxon>
        <taxon>Murinae</taxon>
        <taxon>Rattus</taxon>
    </lineage>
</organism>
<dbReference type="EMBL" id="CH473947">
    <property type="protein sequence ID" value="EDM03541.1"/>
    <property type="molecule type" value="Genomic_DNA"/>
</dbReference>
<dbReference type="Proteomes" id="UP000234681">
    <property type="component" value="Chromosome 6"/>
</dbReference>
<sequence>MYTHTVHRHELGHVGIKCSFKLFDCYFTAKAFTVLFLLYADVKDFVNQSQTSACYKSAYLYGLKSGFKILESIYSIYFLIPYDVIIFKRRYYFYIWNLKKIRVIYTVFV</sequence>
<evidence type="ECO:0000313" key="1">
    <source>
        <dbReference type="EMBL" id="EDM03541.1"/>
    </source>
</evidence>
<protein>
    <submittedName>
        <fullName evidence="1">Ninein (Predicted), isoform CRA_b</fullName>
    </submittedName>
</protein>
<dbReference type="AlphaFoldDB" id="A6HBY5"/>
<gene>
    <name evidence="1" type="primary">Nin_predicted</name>
    <name evidence="1" type="ORF">rCG_62013</name>
</gene>
<accession>A6HBY5</accession>
<name>A6HBY5_RAT</name>
<evidence type="ECO:0000313" key="2">
    <source>
        <dbReference type="Proteomes" id="UP000234681"/>
    </source>
</evidence>
<reference evidence="2" key="1">
    <citation type="submission" date="2005-09" db="EMBL/GenBank/DDBJ databases">
        <authorList>
            <person name="Mural R.J."/>
            <person name="Li P.W."/>
            <person name="Adams M.D."/>
            <person name="Amanatides P.G."/>
            <person name="Baden-Tillson H."/>
            <person name="Barnstead M."/>
            <person name="Chin S.H."/>
            <person name="Dew I."/>
            <person name="Evans C.A."/>
            <person name="Ferriera S."/>
            <person name="Flanigan M."/>
            <person name="Fosler C."/>
            <person name="Glodek A."/>
            <person name="Gu Z."/>
            <person name="Holt R.A."/>
            <person name="Jennings D."/>
            <person name="Kraft C.L."/>
            <person name="Lu F."/>
            <person name="Nguyen T."/>
            <person name="Nusskern D.R."/>
            <person name="Pfannkoch C.M."/>
            <person name="Sitter C."/>
            <person name="Sutton G.G."/>
            <person name="Venter J.C."/>
            <person name="Wang Z."/>
            <person name="Woodage T."/>
            <person name="Zheng X.H."/>
            <person name="Zhong F."/>
        </authorList>
    </citation>
    <scope>NUCLEOTIDE SEQUENCE [LARGE SCALE GENOMIC DNA]</scope>
    <source>
        <strain>BN</strain>
        <strain evidence="2">Sprague-Dawley</strain>
    </source>
</reference>